<evidence type="ECO:0000256" key="1">
    <source>
        <dbReference type="SAM" id="MobiDB-lite"/>
    </source>
</evidence>
<dbReference type="AlphaFoldDB" id="Q7R6Z6"/>
<dbReference type="EMBL" id="AABL01002925">
    <property type="protein sequence ID" value="EAA20325.1"/>
    <property type="molecule type" value="Genomic_DNA"/>
</dbReference>
<reference evidence="2 3" key="1">
    <citation type="journal article" date="2002" name="Nature">
        <title>Genome sequence and comparative analysis of the model rodent malaria parasite Plasmodium yoelii yoelii.</title>
        <authorList>
            <person name="Carlton J.M."/>
            <person name="Angiuoli S.V."/>
            <person name="Suh B.B."/>
            <person name="Kooij T.W."/>
            <person name="Pertea M."/>
            <person name="Silva J.C."/>
            <person name="Ermolaeva M.D."/>
            <person name="Allen J.E."/>
            <person name="Selengut J.D."/>
            <person name="Koo H.L."/>
            <person name="Peterson J.D."/>
            <person name="Pop M."/>
            <person name="Kosack D.S."/>
            <person name="Shumway M.F."/>
            <person name="Bidwell S.L."/>
            <person name="Shallom S.J."/>
            <person name="van Aken S.E."/>
            <person name="Riedmuller S.B."/>
            <person name="Feldblyum T.V."/>
            <person name="Cho J.K."/>
            <person name="Quackenbush J."/>
            <person name="Sedegah M."/>
            <person name="Shoaibi A."/>
            <person name="Cummings L.M."/>
            <person name="Florens L."/>
            <person name="Yates J.R."/>
            <person name="Raine J.D."/>
            <person name="Sinden R.E."/>
            <person name="Harris M.A."/>
            <person name="Cunningham D.A."/>
            <person name="Preiser P.R."/>
            <person name="Bergman L.W."/>
            <person name="Vaidya A.B."/>
            <person name="van Lin L.H."/>
            <person name="Janse C.J."/>
            <person name="Waters A.P."/>
            <person name="Smith H.O."/>
            <person name="White O.R."/>
            <person name="Salzberg S.L."/>
            <person name="Venter J.C."/>
            <person name="Fraser C.M."/>
            <person name="Hoffman S.L."/>
            <person name="Gardner M.J."/>
            <person name="Carucci D.J."/>
        </authorList>
    </citation>
    <scope>NUCLEOTIDE SEQUENCE [LARGE SCALE GENOMIC DNA]</scope>
    <source>
        <strain evidence="2 3">17XNL</strain>
    </source>
</reference>
<dbReference type="InParanoid" id="Q7R6Z6"/>
<protein>
    <submittedName>
        <fullName evidence="2">Uncharacterized protein</fullName>
    </submittedName>
</protein>
<feature type="region of interest" description="Disordered" evidence="1">
    <location>
        <begin position="1"/>
        <end position="29"/>
    </location>
</feature>
<name>Q7R6Z6_PLAYO</name>
<evidence type="ECO:0000313" key="3">
    <source>
        <dbReference type="Proteomes" id="UP000008553"/>
    </source>
</evidence>
<keyword evidence="3" id="KW-1185">Reference proteome</keyword>
<dbReference type="Proteomes" id="UP000008553">
    <property type="component" value="Unassembled WGS sequence"/>
</dbReference>
<accession>Q7R6Z6</accession>
<comment type="caution">
    <text evidence="2">The sequence shown here is derived from an EMBL/GenBank/DDBJ whole genome shotgun (WGS) entry which is preliminary data.</text>
</comment>
<dbReference type="PaxDb" id="73239-Q7R6Z6"/>
<gene>
    <name evidence="2" type="ORF">PY07794</name>
</gene>
<proteinExistence type="predicted"/>
<sequence>MSSRRAKAPSPCRTTPHALAYRPGPRRGTGRCRWNARRGCA</sequence>
<organism evidence="2 3">
    <name type="scientific">Plasmodium yoelii yoelii</name>
    <dbReference type="NCBI Taxonomy" id="73239"/>
    <lineage>
        <taxon>Eukaryota</taxon>
        <taxon>Sar</taxon>
        <taxon>Alveolata</taxon>
        <taxon>Apicomplexa</taxon>
        <taxon>Aconoidasida</taxon>
        <taxon>Haemosporida</taxon>
        <taxon>Plasmodiidae</taxon>
        <taxon>Plasmodium</taxon>
        <taxon>Plasmodium (Vinckeia)</taxon>
    </lineage>
</organism>
<evidence type="ECO:0000313" key="2">
    <source>
        <dbReference type="EMBL" id="EAA20325.1"/>
    </source>
</evidence>